<sequence length="299" mass="33458">MDKWESQDKESVALHLQDKAVTLPDGKTVPPIGQGTWYMGEDPQKEQAEIEALRFGLDLGLNVIDTAEMYGEGTAEELVGKALAGRREEAFLVSKVYPHHAGLEEIEKACENSLKRLRTDHLDLYLLHWKGSVPLEETIKGMEKLKKDGKILRWGVSNFDTSDMKQLTQLENGGNCATNQVLYHLGSRGIEYDLLPWQEKQQVPIMAYAPLGHGKQQLETFTQHTELKHIAAKQGVKPLQVVLAWAIRSGKVFAIPKASSKEHVYENAIAGTIDLDEEDLRLLDQAFPPPTAKQTLDII</sequence>
<evidence type="ECO:0000256" key="3">
    <source>
        <dbReference type="PIRSR" id="PIRSR000097-3"/>
    </source>
</evidence>
<dbReference type="OrthoDB" id="9773828at2"/>
<dbReference type="Proteomes" id="UP000198668">
    <property type="component" value="Unassembled WGS sequence"/>
</dbReference>
<dbReference type="PRINTS" id="PR00069">
    <property type="entry name" value="ALDKETRDTASE"/>
</dbReference>
<protein>
    <submittedName>
        <fullName evidence="5">Aldo/keto reductase</fullName>
    </submittedName>
</protein>
<organism evidence="5 6">
    <name type="scientific">Pisciglobus halotolerans</name>
    <dbReference type="NCBI Taxonomy" id="745365"/>
    <lineage>
        <taxon>Bacteria</taxon>
        <taxon>Bacillati</taxon>
        <taxon>Bacillota</taxon>
        <taxon>Bacilli</taxon>
        <taxon>Lactobacillales</taxon>
        <taxon>Carnobacteriaceae</taxon>
    </lineage>
</organism>
<evidence type="ECO:0000313" key="6">
    <source>
        <dbReference type="Proteomes" id="UP000198668"/>
    </source>
</evidence>
<feature type="site" description="Lowers pKa of active site Tyr" evidence="3">
    <location>
        <position position="95"/>
    </location>
</feature>
<dbReference type="CDD" id="cd19138">
    <property type="entry name" value="AKR_YeaE"/>
    <property type="match status" value="1"/>
</dbReference>
<dbReference type="AlphaFoldDB" id="A0A1I3CYD1"/>
<accession>A0A1I3CYD1</accession>
<dbReference type="InterPro" id="IPR023210">
    <property type="entry name" value="NADP_OxRdtase_dom"/>
</dbReference>
<dbReference type="PANTHER" id="PTHR43638:SF3">
    <property type="entry name" value="ALDEHYDE REDUCTASE"/>
    <property type="match status" value="1"/>
</dbReference>
<dbReference type="Gene3D" id="3.20.20.100">
    <property type="entry name" value="NADP-dependent oxidoreductase domain"/>
    <property type="match status" value="1"/>
</dbReference>
<evidence type="ECO:0000259" key="4">
    <source>
        <dbReference type="Pfam" id="PF00248"/>
    </source>
</evidence>
<keyword evidence="6" id="KW-1185">Reference proteome</keyword>
<proteinExistence type="predicted"/>
<dbReference type="RefSeq" id="WP_092092862.1">
    <property type="nucleotide sequence ID" value="NZ_FOQE01000025.1"/>
</dbReference>
<evidence type="ECO:0000313" key="5">
    <source>
        <dbReference type="EMBL" id="SFH79443.1"/>
    </source>
</evidence>
<dbReference type="Pfam" id="PF00248">
    <property type="entry name" value="Aldo_ket_red"/>
    <property type="match status" value="1"/>
</dbReference>
<dbReference type="InterPro" id="IPR020471">
    <property type="entry name" value="AKR"/>
</dbReference>
<evidence type="ECO:0000256" key="2">
    <source>
        <dbReference type="PIRSR" id="PIRSR000097-2"/>
    </source>
</evidence>
<reference evidence="5 6" key="1">
    <citation type="submission" date="2016-10" db="EMBL/GenBank/DDBJ databases">
        <authorList>
            <person name="de Groot N.N."/>
        </authorList>
    </citation>
    <scope>NUCLEOTIDE SEQUENCE [LARGE SCALE GENOMIC DNA]</scope>
    <source>
        <strain evidence="5 6">DSM 27630</strain>
    </source>
</reference>
<evidence type="ECO:0000256" key="1">
    <source>
        <dbReference type="PIRSR" id="PIRSR000097-1"/>
    </source>
</evidence>
<dbReference type="InterPro" id="IPR036812">
    <property type="entry name" value="NAD(P)_OxRdtase_dom_sf"/>
</dbReference>
<gene>
    <name evidence="5" type="ORF">SAMN04489868_12513</name>
</gene>
<feature type="domain" description="NADP-dependent oxidoreductase" evidence="4">
    <location>
        <begin position="31"/>
        <end position="285"/>
    </location>
</feature>
<feature type="active site" description="Proton donor" evidence="1">
    <location>
        <position position="70"/>
    </location>
</feature>
<dbReference type="EMBL" id="FOQE01000025">
    <property type="protein sequence ID" value="SFH79443.1"/>
    <property type="molecule type" value="Genomic_DNA"/>
</dbReference>
<feature type="binding site" evidence="2">
    <location>
        <position position="128"/>
    </location>
    <ligand>
        <name>substrate</name>
    </ligand>
</feature>
<dbReference type="PANTHER" id="PTHR43638">
    <property type="entry name" value="OXIDOREDUCTASE, ALDO/KETO REDUCTASE FAMILY PROTEIN"/>
    <property type="match status" value="1"/>
</dbReference>
<dbReference type="SUPFAM" id="SSF51430">
    <property type="entry name" value="NAD(P)-linked oxidoreductase"/>
    <property type="match status" value="1"/>
</dbReference>
<dbReference type="PIRSF" id="PIRSF000097">
    <property type="entry name" value="AKR"/>
    <property type="match status" value="1"/>
</dbReference>
<dbReference type="GO" id="GO:0016491">
    <property type="term" value="F:oxidoreductase activity"/>
    <property type="evidence" value="ECO:0007669"/>
    <property type="project" value="InterPro"/>
</dbReference>
<name>A0A1I3CYD1_9LACT</name>